<proteinExistence type="inferred from homology"/>
<dbReference type="Proteomes" id="UP000565715">
    <property type="component" value="Unassembled WGS sequence"/>
</dbReference>
<dbReference type="InterPro" id="IPR024344">
    <property type="entry name" value="MDMPI_metal-binding"/>
</dbReference>
<dbReference type="InterPro" id="IPR017517">
    <property type="entry name" value="Maleyloyr_isom"/>
</dbReference>
<feature type="domain" description="Activator of Hsp90 ATPase homologue 1/2-like C-terminal" evidence="3">
    <location>
        <begin position="64"/>
        <end position="196"/>
    </location>
</feature>
<dbReference type="Pfam" id="PF08327">
    <property type="entry name" value="AHSA1"/>
    <property type="match status" value="1"/>
</dbReference>
<accession>A0A846XPQ8</accession>
<dbReference type="NCBIfam" id="TIGR03083">
    <property type="entry name" value="maleylpyruvate isomerase family mycothiol-dependent enzyme"/>
    <property type="match status" value="1"/>
</dbReference>
<protein>
    <submittedName>
        <fullName evidence="5">Maleylpyruvate isomerase family mycothiol-dependent enzyme</fullName>
    </submittedName>
</protein>
<dbReference type="GO" id="GO:0046872">
    <property type="term" value="F:metal ion binding"/>
    <property type="evidence" value="ECO:0007669"/>
    <property type="project" value="InterPro"/>
</dbReference>
<organism evidence="5 6">
    <name type="scientific">Nocardia speluncae</name>
    <dbReference type="NCBI Taxonomy" id="419477"/>
    <lineage>
        <taxon>Bacteria</taxon>
        <taxon>Bacillati</taxon>
        <taxon>Actinomycetota</taxon>
        <taxon>Actinomycetes</taxon>
        <taxon>Mycobacteriales</taxon>
        <taxon>Nocardiaceae</taxon>
        <taxon>Nocardia</taxon>
    </lineage>
</organism>
<dbReference type="CDD" id="cd07826">
    <property type="entry name" value="SRPBCC_CalC_Aha1-like_9"/>
    <property type="match status" value="1"/>
</dbReference>
<name>A0A846XPQ8_9NOCA</name>
<evidence type="ECO:0000313" key="6">
    <source>
        <dbReference type="Proteomes" id="UP000565715"/>
    </source>
</evidence>
<keyword evidence="5" id="KW-0670">Pyruvate</keyword>
<evidence type="ECO:0000259" key="3">
    <source>
        <dbReference type="Pfam" id="PF08327"/>
    </source>
</evidence>
<comment type="caution">
    <text evidence="5">The sequence shown here is derived from an EMBL/GenBank/DDBJ whole genome shotgun (WGS) entry which is preliminary data.</text>
</comment>
<evidence type="ECO:0000259" key="4">
    <source>
        <dbReference type="Pfam" id="PF11716"/>
    </source>
</evidence>
<dbReference type="InterPro" id="IPR013538">
    <property type="entry name" value="ASHA1/2-like_C"/>
</dbReference>
<dbReference type="SUPFAM" id="SSF55961">
    <property type="entry name" value="Bet v1-like"/>
    <property type="match status" value="1"/>
</dbReference>
<dbReference type="InterPro" id="IPR023393">
    <property type="entry name" value="START-like_dom_sf"/>
</dbReference>
<dbReference type="Gene3D" id="1.20.120.450">
    <property type="entry name" value="dinb family like domain"/>
    <property type="match status" value="1"/>
</dbReference>
<dbReference type="Gene3D" id="3.30.530.20">
    <property type="match status" value="1"/>
</dbReference>
<keyword evidence="6" id="KW-1185">Reference proteome</keyword>
<dbReference type="AlphaFoldDB" id="A0A846XPQ8"/>
<dbReference type="GO" id="GO:0016853">
    <property type="term" value="F:isomerase activity"/>
    <property type="evidence" value="ECO:0007669"/>
    <property type="project" value="UniProtKB-KW"/>
</dbReference>
<evidence type="ECO:0000256" key="1">
    <source>
        <dbReference type="ARBA" id="ARBA00006817"/>
    </source>
</evidence>
<dbReference type="EMBL" id="JAAXOO010000008">
    <property type="protein sequence ID" value="NKY37285.1"/>
    <property type="molecule type" value="Genomic_DNA"/>
</dbReference>
<comment type="similarity">
    <text evidence="1">Belongs to the AHA1 family.</text>
</comment>
<dbReference type="SUPFAM" id="SSF109854">
    <property type="entry name" value="DinB/YfiT-like putative metalloenzymes"/>
    <property type="match status" value="1"/>
</dbReference>
<evidence type="ECO:0000313" key="5">
    <source>
        <dbReference type="EMBL" id="NKY37285.1"/>
    </source>
</evidence>
<dbReference type="Pfam" id="PF11716">
    <property type="entry name" value="MDMPI_N"/>
    <property type="match status" value="1"/>
</dbReference>
<keyword evidence="5" id="KW-0413">Isomerase</keyword>
<reference evidence="5 6" key="1">
    <citation type="submission" date="2020-04" db="EMBL/GenBank/DDBJ databases">
        <title>MicrobeNet Type strains.</title>
        <authorList>
            <person name="Nicholson A.C."/>
        </authorList>
    </citation>
    <scope>NUCLEOTIDE SEQUENCE [LARGE SCALE GENOMIC DNA]</scope>
    <source>
        <strain evidence="5 6">DSM 45078</strain>
    </source>
</reference>
<dbReference type="InterPro" id="IPR034660">
    <property type="entry name" value="DinB/YfiT-like"/>
</dbReference>
<feature type="region of interest" description="Disordered" evidence="2">
    <location>
        <begin position="1"/>
        <end position="34"/>
    </location>
</feature>
<sequence length="390" mass="42667">MDRALPPYRGTALPAPRCGAGPNDRRRTAADTSAEGGIVTTTGYDTRIVADENVPTIEIIREFDAEPAQVFRAHIDPDLYTQWVGPHSMSTKITRWDARTGGAWAFASESDGTEIAAFYGSFHEVRPSERIVWTFTYTGEPDGVALETVTFEKLGEQRTRLRTLSVVADFATRDGMLASGMDSGVREGYEKLDHLLTQEPTTPAVAGPATRHFADAARFTALVESASAGEWARPSPVPEWTALDIVQHLVEWSRGFLGGAGIELPALDVAVDPVTAWKRHVADIQGILDNPAGRILSNPHIGDQPVDQAIDNFYTPDVWMHTWDLAKALGREPDLDEQRCRATLEGMAPMDRMLRESGQYGPAVPVGENATAQDKLMAFIGRDPAWQPTS</sequence>
<gene>
    <name evidence="5" type="ORF">HGA13_30070</name>
</gene>
<feature type="domain" description="Mycothiol-dependent maleylpyruvate isomerase metal-binding" evidence="4">
    <location>
        <begin position="216"/>
        <end position="259"/>
    </location>
</feature>
<evidence type="ECO:0000256" key="2">
    <source>
        <dbReference type="SAM" id="MobiDB-lite"/>
    </source>
</evidence>